<gene>
    <name evidence="2" type="ORF">FMM72_00865</name>
</gene>
<sequence length="279" mass="31508">MRDELERMMDGIAAAATPAPEDYTDPATGLLFCGKCHTAKQCRVTLFERERLMPCLCQCEQERREAAETARREQERLDRISRLKATALQDRALLAYTFAGDDGQNPAMKYARRYVEHWAAMKERGQGLLLWGGVGTGKTFAAACIAHVLTEHAVPVLMTNFSKILNSLSGMFSEDRNKYLASFHHFSLLIIDDLGIERNSEYALEQVYNVVDSRYLSRLPFIITTNLPLAELQAPKDLAHARIYDRVLERCTPICFNGPNYRKGNAAANKDEATRLLND</sequence>
<dbReference type="GO" id="GO:0006260">
    <property type="term" value="P:DNA replication"/>
    <property type="evidence" value="ECO:0007669"/>
    <property type="project" value="TreeGrafter"/>
</dbReference>
<dbReference type="NCBIfam" id="NF005992">
    <property type="entry name" value="PRK08116.1"/>
    <property type="match status" value="1"/>
</dbReference>
<dbReference type="Gene3D" id="3.40.50.300">
    <property type="entry name" value="P-loop containing nucleotide triphosphate hydrolases"/>
    <property type="match status" value="1"/>
</dbReference>
<dbReference type="AlphaFoldDB" id="A0A845SU24"/>
<evidence type="ECO:0000313" key="3">
    <source>
        <dbReference type="Proteomes" id="UP000462501"/>
    </source>
</evidence>
<dbReference type="SUPFAM" id="SSF52540">
    <property type="entry name" value="P-loop containing nucleoside triphosphate hydrolases"/>
    <property type="match status" value="1"/>
</dbReference>
<dbReference type="InterPro" id="IPR027417">
    <property type="entry name" value="P-loop_NTPase"/>
</dbReference>
<accession>A0A845SU24</accession>
<dbReference type="PANTHER" id="PTHR30050:SF4">
    <property type="entry name" value="ATP-BINDING PROTEIN RV3427C IN INSERTION SEQUENCE-RELATED"/>
    <property type="match status" value="1"/>
</dbReference>
<keyword evidence="2" id="KW-0547">Nucleotide-binding</keyword>
<dbReference type="Pfam" id="PF01695">
    <property type="entry name" value="IstB_IS21"/>
    <property type="match status" value="1"/>
</dbReference>
<reference evidence="2 3" key="1">
    <citation type="submission" date="2019-06" db="EMBL/GenBank/DDBJ databases">
        <title>Draft genome sequences of 15 bacterial species constituting the stable defined intestinal microbiota of the GM15 gnotobiotic mouse model.</title>
        <authorList>
            <person name="Elie C."/>
            <person name="Mathieu A."/>
            <person name="Saliou A."/>
            <person name="Darnaud M."/>
            <person name="Leulier F."/>
            <person name="Tamellini A."/>
        </authorList>
    </citation>
    <scope>NUCLEOTIDE SEQUENCE [LARGE SCALE GENOMIC DNA]</scope>
    <source>
        <strain evidence="2 3">JM4-15</strain>
    </source>
</reference>
<name>A0A845SU24_9FIRM</name>
<evidence type="ECO:0000259" key="1">
    <source>
        <dbReference type="Pfam" id="PF01695"/>
    </source>
</evidence>
<organism evidence="2 3">
    <name type="scientific">Anaerotruncus colihominis</name>
    <dbReference type="NCBI Taxonomy" id="169435"/>
    <lineage>
        <taxon>Bacteria</taxon>
        <taxon>Bacillati</taxon>
        <taxon>Bacillota</taxon>
        <taxon>Clostridia</taxon>
        <taxon>Eubacteriales</taxon>
        <taxon>Oscillospiraceae</taxon>
        <taxon>Anaerotruncus</taxon>
    </lineage>
</organism>
<dbReference type="GO" id="GO:0005524">
    <property type="term" value="F:ATP binding"/>
    <property type="evidence" value="ECO:0007669"/>
    <property type="project" value="UniProtKB-KW"/>
</dbReference>
<dbReference type="InterPro" id="IPR002611">
    <property type="entry name" value="IstB_ATP-bd"/>
</dbReference>
<feature type="domain" description="IstB-like ATP-binding" evidence="1">
    <location>
        <begin position="65"/>
        <end position="265"/>
    </location>
</feature>
<evidence type="ECO:0000313" key="2">
    <source>
        <dbReference type="EMBL" id="NDO37812.1"/>
    </source>
</evidence>
<dbReference type="CDD" id="cd00009">
    <property type="entry name" value="AAA"/>
    <property type="match status" value="1"/>
</dbReference>
<dbReference type="Proteomes" id="UP000462501">
    <property type="component" value="Unassembled WGS sequence"/>
</dbReference>
<comment type="caution">
    <text evidence="2">The sequence shown here is derived from an EMBL/GenBank/DDBJ whole genome shotgun (WGS) entry which is preliminary data.</text>
</comment>
<keyword evidence="2" id="KW-0067">ATP-binding</keyword>
<proteinExistence type="predicted"/>
<dbReference type="EMBL" id="VIQT01000002">
    <property type="protein sequence ID" value="NDO37812.1"/>
    <property type="molecule type" value="Genomic_DNA"/>
</dbReference>
<dbReference type="PANTHER" id="PTHR30050">
    <property type="entry name" value="CHROMOSOMAL REPLICATION INITIATOR PROTEIN DNAA"/>
    <property type="match status" value="1"/>
</dbReference>
<protein>
    <submittedName>
        <fullName evidence="2">ATP-binding protein</fullName>
    </submittedName>
</protein>
<dbReference type="RefSeq" id="WP_162220292.1">
    <property type="nucleotide sequence ID" value="NZ_JANJZM010000008.1"/>
</dbReference>